<keyword evidence="8" id="KW-1185">Reference proteome</keyword>
<dbReference type="InterPro" id="IPR011332">
    <property type="entry name" value="Ribosomal_zn-bd"/>
</dbReference>
<organism evidence="7 8">
    <name type="scientific">Alkalibacterium thalassium</name>
    <dbReference type="NCBI Taxonomy" id="426701"/>
    <lineage>
        <taxon>Bacteria</taxon>
        <taxon>Bacillati</taxon>
        <taxon>Bacillota</taxon>
        <taxon>Bacilli</taxon>
        <taxon>Lactobacillales</taxon>
        <taxon>Carnobacteriaceae</taxon>
        <taxon>Alkalibacterium</taxon>
    </lineage>
</organism>
<evidence type="ECO:0000313" key="7">
    <source>
        <dbReference type="EMBL" id="SDK45036.1"/>
    </source>
</evidence>
<dbReference type="InterPro" id="IPR044957">
    <property type="entry name" value="Ribosomal_bL32_bact"/>
</dbReference>
<comment type="similarity">
    <text evidence="1 5">Belongs to the bacterial ribosomal protein bL32 family.</text>
</comment>
<dbReference type="RefSeq" id="WP_091267460.1">
    <property type="nucleotide sequence ID" value="NZ_FNFK01000031.1"/>
</dbReference>
<proteinExistence type="inferred from homology"/>
<evidence type="ECO:0000256" key="6">
    <source>
        <dbReference type="SAM" id="MobiDB-lite"/>
    </source>
</evidence>
<dbReference type="GO" id="GO:0015934">
    <property type="term" value="C:large ribosomal subunit"/>
    <property type="evidence" value="ECO:0007669"/>
    <property type="project" value="InterPro"/>
</dbReference>
<sequence>MAVPKRRTSKAKQRKRRTHKGANVPGGLSLDSSTGEYRMSHRISKDGYYNGKKILVK</sequence>
<dbReference type="PANTHER" id="PTHR35534">
    <property type="entry name" value="50S RIBOSOMAL PROTEIN L32"/>
    <property type="match status" value="1"/>
</dbReference>
<dbReference type="Proteomes" id="UP000199433">
    <property type="component" value="Unassembled WGS sequence"/>
</dbReference>
<keyword evidence="2 5" id="KW-0689">Ribosomal protein</keyword>
<feature type="region of interest" description="Disordered" evidence="6">
    <location>
        <begin position="1"/>
        <end position="37"/>
    </location>
</feature>
<dbReference type="Pfam" id="PF01783">
    <property type="entry name" value="Ribosomal_L32p"/>
    <property type="match status" value="1"/>
</dbReference>
<name>A0A1G9C024_9LACT</name>
<evidence type="ECO:0000256" key="3">
    <source>
        <dbReference type="ARBA" id="ARBA00023274"/>
    </source>
</evidence>
<dbReference type="STRING" id="426701.SAMN04488098_10319"/>
<dbReference type="SUPFAM" id="SSF57829">
    <property type="entry name" value="Zn-binding ribosomal proteins"/>
    <property type="match status" value="1"/>
</dbReference>
<evidence type="ECO:0000313" key="8">
    <source>
        <dbReference type="Proteomes" id="UP000199433"/>
    </source>
</evidence>
<dbReference type="GO" id="GO:0003735">
    <property type="term" value="F:structural constituent of ribosome"/>
    <property type="evidence" value="ECO:0007669"/>
    <property type="project" value="InterPro"/>
</dbReference>
<keyword evidence="3 5" id="KW-0687">Ribonucleoprotein</keyword>
<accession>A0A1G9C024</accession>
<feature type="compositionally biased region" description="Basic residues" evidence="6">
    <location>
        <begin position="1"/>
        <end position="20"/>
    </location>
</feature>
<evidence type="ECO:0000256" key="4">
    <source>
        <dbReference type="ARBA" id="ARBA00035178"/>
    </source>
</evidence>
<dbReference type="EMBL" id="FNFK01000031">
    <property type="protein sequence ID" value="SDK45036.1"/>
    <property type="molecule type" value="Genomic_DNA"/>
</dbReference>
<dbReference type="OrthoDB" id="9812874at2"/>
<dbReference type="InterPro" id="IPR002677">
    <property type="entry name" value="Ribosomal_bL32"/>
</dbReference>
<protein>
    <recommendedName>
        <fullName evidence="4 5">Large ribosomal subunit protein bL32</fullName>
    </recommendedName>
</protein>
<evidence type="ECO:0000256" key="1">
    <source>
        <dbReference type="ARBA" id="ARBA00008560"/>
    </source>
</evidence>
<dbReference type="GO" id="GO:0006412">
    <property type="term" value="P:translation"/>
    <property type="evidence" value="ECO:0007669"/>
    <property type="project" value="UniProtKB-UniRule"/>
</dbReference>
<dbReference type="AlphaFoldDB" id="A0A1G9C024"/>
<dbReference type="HAMAP" id="MF_00340">
    <property type="entry name" value="Ribosomal_bL32"/>
    <property type="match status" value="1"/>
</dbReference>
<reference evidence="8" key="1">
    <citation type="submission" date="2016-10" db="EMBL/GenBank/DDBJ databases">
        <authorList>
            <person name="Varghese N."/>
            <person name="Submissions S."/>
        </authorList>
    </citation>
    <scope>NUCLEOTIDE SEQUENCE [LARGE SCALE GENOMIC DNA]</scope>
    <source>
        <strain evidence="8">DSM 19181</strain>
    </source>
</reference>
<evidence type="ECO:0000256" key="2">
    <source>
        <dbReference type="ARBA" id="ARBA00022980"/>
    </source>
</evidence>
<evidence type="ECO:0000256" key="5">
    <source>
        <dbReference type="HAMAP-Rule" id="MF_00340"/>
    </source>
</evidence>
<dbReference type="PANTHER" id="PTHR35534:SF1">
    <property type="entry name" value="LARGE RIBOSOMAL SUBUNIT PROTEIN BL32"/>
    <property type="match status" value="1"/>
</dbReference>
<gene>
    <name evidence="5" type="primary">rpmF</name>
    <name evidence="7" type="ORF">SAMN04488098_10319</name>
</gene>
<dbReference type="NCBIfam" id="TIGR01031">
    <property type="entry name" value="rpmF_bact"/>
    <property type="match status" value="1"/>
</dbReference>